<name>A0AAE3ZWS5_9ACTN</name>
<organism evidence="1 2">
    <name type="scientific">Catenuloplanes niger</name>
    <dbReference type="NCBI Taxonomy" id="587534"/>
    <lineage>
        <taxon>Bacteria</taxon>
        <taxon>Bacillati</taxon>
        <taxon>Actinomycetota</taxon>
        <taxon>Actinomycetes</taxon>
        <taxon>Micromonosporales</taxon>
        <taxon>Micromonosporaceae</taxon>
        <taxon>Catenuloplanes</taxon>
    </lineage>
</organism>
<reference evidence="1 2" key="1">
    <citation type="submission" date="2023-07" db="EMBL/GenBank/DDBJ databases">
        <title>Sequencing the genomes of 1000 actinobacteria strains.</title>
        <authorList>
            <person name="Klenk H.-P."/>
        </authorList>
    </citation>
    <scope>NUCLEOTIDE SEQUENCE [LARGE SCALE GENOMIC DNA]</scope>
    <source>
        <strain evidence="1 2">DSM 44711</strain>
    </source>
</reference>
<accession>A0AAE3ZWS5</accession>
<evidence type="ECO:0000313" key="2">
    <source>
        <dbReference type="Proteomes" id="UP001183629"/>
    </source>
</evidence>
<keyword evidence="2" id="KW-1185">Reference proteome</keyword>
<proteinExistence type="predicted"/>
<gene>
    <name evidence="1" type="ORF">J2S44_007491</name>
</gene>
<dbReference type="EMBL" id="JAVDYC010000001">
    <property type="protein sequence ID" value="MDR7327241.1"/>
    <property type="molecule type" value="Genomic_DNA"/>
</dbReference>
<comment type="caution">
    <text evidence="1">The sequence shown here is derived from an EMBL/GenBank/DDBJ whole genome shotgun (WGS) entry which is preliminary data.</text>
</comment>
<dbReference type="AlphaFoldDB" id="A0AAE3ZWS5"/>
<sequence>MHDSAYELAGDRRMTKAVRLLLEKLAAGTDGTLKEMAEGVLAGNLDLREAAHSSIYGDALSAATEPALRRCAEMDEDERRALVRRTEAELEDLLG</sequence>
<evidence type="ECO:0000313" key="1">
    <source>
        <dbReference type="EMBL" id="MDR7327241.1"/>
    </source>
</evidence>
<dbReference type="Proteomes" id="UP001183629">
    <property type="component" value="Unassembled WGS sequence"/>
</dbReference>
<protein>
    <submittedName>
        <fullName evidence="1">Uncharacterized protein</fullName>
    </submittedName>
</protein>
<dbReference type="RefSeq" id="WP_310424372.1">
    <property type="nucleotide sequence ID" value="NZ_JAVDYC010000001.1"/>
</dbReference>